<feature type="domain" description="C2H2-type" evidence="3">
    <location>
        <begin position="132"/>
        <end position="161"/>
    </location>
</feature>
<name>A0ABQ6MCE7_9STRA</name>
<evidence type="ECO:0000256" key="2">
    <source>
        <dbReference type="SAM" id="MobiDB-lite"/>
    </source>
</evidence>
<keyword evidence="1" id="KW-0863">Zinc-finger</keyword>
<sequence length="178" mass="20112">MPHKQKENHDHASFSKKEKKARAAEKAAKKKAALDLQAEEEAQALKLGNNVPLVEGAGEYEVGCEPEREYRFNARKRNKKHLKEDLRKKELAEEERERSAQREAARLASRGGSSSSCSSSSEEEVTVELLVYVCEACCKKFMTRNAFINHCGSNRHRGNARPYEELGECFIAVELAEE</sequence>
<feature type="compositionally biased region" description="Low complexity" evidence="2">
    <location>
        <begin position="106"/>
        <end position="119"/>
    </location>
</feature>
<keyword evidence="5" id="KW-1185">Reference proteome</keyword>
<reference evidence="4 5" key="1">
    <citation type="journal article" date="2023" name="Commun. Biol.">
        <title>Genome analysis of Parmales, the sister group of diatoms, reveals the evolutionary specialization of diatoms from phago-mixotrophs to photoautotrophs.</title>
        <authorList>
            <person name="Ban H."/>
            <person name="Sato S."/>
            <person name="Yoshikawa S."/>
            <person name="Yamada K."/>
            <person name="Nakamura Y."/>
            <person name="Ichinomiya M."/>
            <person name="Sato N."/>
            <person name="Blanc-Mathieu R."/>
            <person name="Endo H."/>
            <person name="Kuwata A."/>
            <person name="Ogata H."/>
        </authorList>
    </citation>
    <scope>NUCLEOTIDE SEQUENCE [LARGE SCALE GENOMIC DNA]</scope>
</reference>
<evidence type="ECO:0000256" key="1">
    <source>
        <dbReference type="PROSITE-ProRule" id="PRU00042"/>
    </source>
</evidence>
<evidence type="ECO:0000313" key="4">
    <source>
        <dbReference type="EMBL" id="GMI23605.1"/>
    </source>
</evidence>
<feature type="compositionally biased region" description="Basic and acidic residues" evidence="2">
    <location>
        <begin position="1"/>
        <end position="27"/>
    </location>
</feature>
<dbReference type="Proteomes" id="UP001165060">
    <property type="component" value="Unassembled WGS sequence"/>
</dbReference>
<dbReference type="SUPFAM" id="SSF57667">
    <property type="entry name" value="beta-beta-alpha zinc fingers"/>
    <property type="match status" value="1"/>
</dbReference>
<evidence type="ECO:0000259" key="3">
    <source>
        <dbReference type="PROSITE" id="PS50157"/>
    </source>
</evidence>
<keyword evidence="1" id="KW-0479">Metal-binding</keyword>
<organism evidence="4 5">
    <name type="scientific">Tetraparma gracilis</name>
    <dbReference type="NCBI Taxonomy" id="2962635"/>
    <lineage>
        <taxon>Eukaryota</taxon>
        <taxon>Sar</taxon>
        <taxon>Stramenopiles</taxon>
        <taxon>Ochrophyta</taxon>
        <taxon>Bolidophyceae</taxon>
        <taxon>Parmales</taxon>
        <taxon>Triparmaceae</taxon>
        <taxon>Tetraparma</taxon>
    </lineage>
</organism>
<feature type="region of interest" description="Disordered" evidence="2">
    <location>
        <begin position="1"/>
        <end position="32"/>
    </location>
</feature>
<keyword evidence="1" id="KW-0862">Zinc</keyword>
<dbReference type="InterPro" id="IPR036236">
    <property type="entry name" value="Znf_C2H2_sf"/>
</dbReference>
<accession>A0ABQ6MCE7</accession>
<dbReference type="EMBL" id="BRYB01003972">
    <property type="protein sequence ID" value="GMI23605.1"/>
    <property type="molecule type" value="Genomic_DNA"/>
</dbReference>
<dbReference type="InterPro" id="IPR013087">
    <property type="entry name" value="Znf_C2H2_type"/>
</dbReference>
<dbReference type="PROSITE" id="PS50157">
    <property type="entry name" value="ZINC_FINGER_C2H2_2"/>
    <property type="match status" value="1"/>
</dbReference>
<evidence type="ECO:0000313" key="5">
    <source>
        <dbReference type="Proteomes" id="UP001165060"/>
    </source>
</evidence>
<comment type="caution">
    <text evidence="4">The sequence shown here is derived from an EMBL/GenBank/DDBJ whole genome shotgun (WGS) entry which is preliminary data.</text>
</comment>
<proteinExistence type="predicted"/>
<feature type="region of interest" description="Disordered" evidence="2">
    <location>
        <begin position="73"/>
        <end position="119"/>
    </location>
</feature>
<protein>
    <recommendedName>
        <fullName evidence="3">C2H2-type domain-containing protein</fullName>
    </recommendedName>
</protein>
<feature type="compositionally biased region" description="Basic and acidic residues" evidence="2">
    <location>
        <begin position="82"/>
        <end position="105"/>
    </location>
</feature>
<gene>
    <name evidence="4" type="ORF">TeGR_g3335</name>
</gene>
<feature type="non-terminal residue" evidence="4">
    <location>
        <position position="178"/>
    </location>
</feature>
<dbReference type="PROSITE" id="PS00028">
    <property type="entry name" value="ZINC_FINGER_C2H2_1"/>
    <property type="match status" value="1"/>
</dbReference>